<feature type="compositionally biased region" description="Basic residues" evidence="1">
    <location>
        <begin position="126"/>
        <end position="140"/>
    </location>
</feature>
<keyword evidence="2" id="KW-1133">Transmembrane helix</keyword>
<dbReference type="SUPFAM" id="SSF50998">
    <property type="entry name" value="Quinoprotein alcohol dehydrogenase-like"/>
    <property type="match status" value="2"/>
</dbReference>
<dbReference type="Gene3D" id="2.130.10.10">
    <property type="entry name" value="YVTN repeat-like/Quinoprotein amine dehydrogenase"/>
    <property type="match status" value="2"/>
</dbReference>
<evidence type="ECO:0000256" key="2">
    <source>
        <dbReference type="SAM" id="Phobius"/>
    </source>
</evidence>
<dbReference type="InterPro" id="IPR002372">
    <property type="entry name" value="PQQ_rpt_dom"/>
</dbReference>
<evidence type="ECO:0000313" key="5">
    <source>
        <dbReference type="Proteomes" id="UP000318478"/>
    </source>
</evidence>
<dbReference type="EMBL" id="SJPO01000006">
    <property type="protein sequence ID" value="TWT75862.1"/>
    <property type="molecule type" value="Genomic_DNA"/>
</dbReference>
<dbReference type="Gene3D" id="1.25.40.10">
    <property type="entry name" value="Tetratricopeptide repeat domain"/>
    <property type="match status" value="1"/>
</dbReference>
<dbReference type="OrthoDB" id="226874at2"/>
<comment type="caution">
    <text evidence="4">The sequence shown here is derived from an EMBL/GenBank/DDBJ whole genome shotgun (WGS) entry which is preliminary data.</text>
</comment>
<sequence>MDTDRLLKELAKRDVVSRSVLKKLEQKLADKSDVPAPRAVAKFLVDKGHLTAAQAKRALKAILTPEESAILESQRLDVDDDDPSGSDELPSLSGMNMGAYGGEADGGLTGGVLSESTDDNAGGKDKSKKKKSKKKGKKSKRQNEWDSPLILIGGGGLVLMLLIGGAILYLLGYESAEERFKNAQEAYDQGSYPQAIADFEEYLEKHPNGDDAPKARVRLGTARIRLVTDVKRDFEDAVAVAKEETDIIEDQEAYKDAQAELAALLPEIAEQLAERADKATEVSEMEKYVGLTEQALVLCQNGKLIPGNLRDKGQLNAVREVLERIKLRQRALESLESTLEVMAKASDSGDPKEAYAAHTAFIKEHPQLSQDQRVIDAVAAAATAEESLVSFVDEPRPGLTSEPESPVIAELAVAAPRVEANAPASGVEVLRLAGGLYGVSAKDGQLRWRRYVGNSAASSPPLRVGDDLIAVDARRKELVRLQAADGKLVWRAPLDDELAPPALVNGRLLTPGVSGRLYVTDVESGATAGYVQFAQPLRTTPAASADGGAIFLTGEHSSLYSLSAADLNCLGVFYMGHAKGSIAAPPVALQGRVLVLENDGAETSTMHVLGTSGQGAVDRSLKTQRIDGLVTAPPTVFARRVAVASDTGHVDVFEVSADDDAQPIVLLASRQPTRVRRGPRFAAVHDGELWLAEVGLFRYSISPSGNRLPVRDVEEPFRRDTFIYPLLVRDGVLIHARKRPGRPGVAIGATDLNSGKSYWETDLAAPPAGAPVSQAGGQGVLHATATGRVFRVGQTPGRFAVDNAAARTDSDAIVFELAGAQPDGAAVYWDATDGRAAYSGQADAPAFTLPGELACEPAPMGPGWIVPLAIGQVHYISGQDGHALASPYQPVLKPGEQKQWRVPGVGGRRVVLANADSILTLELQQDNPPRLEEIARTEATGSDTVRGRLAVVGETAFAARADGRVTALAVGTLEAEGVFDAGVPIVWGPFAVSDEAAVIGTADRRLVCLRRDAPGEPAWSVEAPTAELVGAPLLRSGALVIATRTGSLLSLALATGEPSGSLDVGQRLAAGPAVFGADVALVTPDGALVIVPQP</sequence>
<accession>A0A5C5YLS7</accession>
<dbReference type="InterPro" id="IPR015943">
    <property type="entry name" value="WD40/YVTN_repeat-like_dom_sf"/>
</dbReference>
<dbReference type="AlphaFoldDB" id="A0A5C5YLS7"/>
<organism evidence="4 5">
    <name type="scientific">Posidoniimonas polymericola</name>
    <dbReference type="NCBI Taxonomy" id="2528002"/>
    <lineage>
        <taxon>Bacteria</taxon>
        <taxon>Pseudomonadati</taxon>
        <taxon>Planctomycetota</taxon>
        <taxon>Planctomycetia</taxon>
        <taxon>Pirellulales</taxon>
        <taxon>Lacipirellulaceae</taxon>
        <taxon>Posidoniimonas</taxon>
    </lineage>
</organism>
<dbReference type="Pfam" id="PF13360">
    <property type="entry name" value="PQQ_2"/>
    <property type="match status" value="1"/>
</dbReference>
<dbReference type="InterPro" id="IPR011990">
    <property type="entry name" value="TPR-like_helical_dom_sf"/>
</dbReference>
<keyword evidence="5" id="KW-1185">Reference proteome</keyword>
<evidence type="ECO:0000256" key="1">
    <source>
        <dbReference type="SAM" id="MobiDB-lite"/>
    </source>
</evidence>
<dbReference type="Proteomes" id="UP000318478">
    <property type="component" value="Unassembled WGS sequence"/>
</dbReference>
<keyword evidence="2" id="KW-0472">Membrane</keyword>
<dbReference type="PANTHER" id="PTHR34512">
    <property type="entry name" value="CELL SURFACE PROTEIN"/>
    <property type="match status" value="1"/>
</dbReference>
<evidence type="ECO:0000259" key="3">
    <source>
        <dbReference type="Pfam" id="PF13360"/>
    </source>
</evidence>
<keyword evidence="2" id="KW-0812">Transmembrane</keyword>
<reference evidence="4 5" key="1">
    <citation type="submission" date="2019-02" db="EMBL/GenBank/DDBJ databases">
        <title>Deep-cultivation of Planctomycetes and their phenomic and genomic characterization uncovers novel biology.</title>
        <authorList>
            <person name="Wiegand S."/>
            <person name="Jogler M."/>
            <person name="Boedeker C."/>
            <person name="Pinto D."/>
            <person name="Vollmers J."/>
            <person name="Rivas-Marin E."/>
            <person name="Kohn T."/>
            <person name="Peeters S.H."/>
            <person name="Heuer A."/>
            <person name="Rast P."/>
            <person name="Oberbeckmann S."/>
            <person name="Bunk B."/>
            <person name="Jeske O."/>
            <person name="Meyerdierks A."/>
            <person name="Storesund J.E."/>
            <person name="Kallscheuer N."/>
            <person name="Luecker S."/>
            <person name="Lage O.M."/>
            <person name="Pohl T."/>
            <person name="Merkel B.J."/>
            <person name="Hornburger P."/>
            <person name="Mueller R.-W."/>
            <person name="Bruemmer F."/>
            <person name="Labrenz M."/>
            <person name="Spormann A.M."/>
            <person name="Op Den Camp H."/>
            <person name="Overmann J."/>
            <person name="Amann R."/>
            <person name="Jetten M.S.M."/>
            <person name="Mascher T."/>
            <person name="Medema M.H."/>
            <person name="Devos D.P."/>
            <person name="Kaster A.-K."/>
            <person name="Ovreas L."/>
            <person name="Rohde M."/>
            <person name="Galperin M.Y."/>
            <person name="Jogler C."/>
        </authorList>
    </citation>
    <scope>NUCLEOTIDE SEQUENCE [LARGE SCALE GENOMIC DNA]</scope>
    <source>
        <strain evidence="4 5">Pla123a</strain>
    </source>
</reference>
<feature type="compositionally biased region" description="Gly residues" evidence="1">
    <location>
        <begin position="99"/>
        <end position="110"/>
    </location>
</feature>
<gene>
    <name evidence="4" type="ORF">Pla123a_26460</name>
</gene>
<dbReference type="PANTHER" id="PTHR34512:SF30">
    <property type="entry name" value="OUTER MEMBRANE PROTEIN ASSEMBLY FACTOR BAMB"/>
    <property type="match status" value="1"/>
</dbReference>
<feature type="region of interest" description="Disordered" evidence="1">
    <location>
        <begin position="72"/>
        <end position="141"/>
    </location>
</feature>
<dbReference type="RefSeq" id="WP_146587624.1">
    <property type="nucleotide sequence ID" value="NZ_SJPO01000006.1"/>
</dbReference>
<dbReference type="InterPro" id="IPR011047">
    <property type="entry name" value="Quinoprotein_ADH-like_sf"/>
</dbReference>
<feature type="transmembrane region" description="Helical" evidence="2">
    <location>
        <begin position="149"/>
        <end position="171"/>
    </location>
</feature>
<protein>
    <submittedName>
        <fullName evidence="4">Outer membrane biogenesis protein BamB</fullName>
    </submittedName>
</protein>
<feature type="domain" description="Pyrrolo-quinoline quinone repeat" evidence="3">
    <location>
        <begin position="435"/>
        <end position="566"/>
    </location>
</feature>
<evidence type="ECO:0000313" key="4">
    <source>
        <dbReference type="EMBL" id="TWT75862.1"/>
    </source>
</evidence>
<name>A0A5C5YLS7_9BACT</name>
<proteinExistence type="predicted"/>